<keyword evidence="9" id="KW-1185">Reference proteome</keyword>
<dbReference type="SUPFAM" id="SSF69848">
    <property type="entry name" value="LCCL domain"/>
    <property type="match status" value="5"/>
</dbReference>
<feature type="domain" description="LCCL" evidence="7">
    <location>
        <begin position="398"/>
        <end position="491"/>
    </location>
</feature>
<name>A0AAV7A1I7_ENGPU</name>
<feature type="region of interest" description="Disordered" evidence="6">
    <location>
        <begin position="218"/>
        <end position="260"/>
    </location>
</feature>
<dbReference type="EMBL" id="WNYA01000009">
    <property type="protein sequence ID" value="KAG8555481.1"/>
    <property type="molecule type" value="Genomic_DNA"/>
</dbReference>
<evidence type="ECO:0000259" key="7">
    <source>
        <dbReference type="PROSITE" id="PS50820"/>
    </source>
</evidence>
<comment type="caution">
    <text evidence="8">The sequence shown here is derived from an EMBL/GenBank/DDBJ whole genome shotgun (WGS) entry which is preliminary data.</text>
</comment>
<sequence>MTATCSTAARDITGSSANVFCPADCLADGRSVRGTDVYTDDSSICRAAIHAGIITNNEGGEVTVWKIPGQPSYSGSTSNGVATKYYGAWSGSFTFFNSTDPVTPEPTKVITQKLSVTASCTTTARDITGSSANIFCPAECVAAGRFIWGTDVYTDDSSICTAAIHAGIIPNDGGEVIVQRISGQASYRGSTQNMVTSNNYGTWPGSFTFLNSTDTVTTKPTQKPLGMESSTTTTLDITGPSTNILSPANGGPLGGTDSPTEERSIYRAKRHERMVPNEGGHVTGLRNRVVVTCTTRAREIKGSTAHVLCPAGCVANEETVWGTDAYTDDSSICRAAIHAGLLPNNGGEVTVWKTPGQADYFGSTRNGITTKNFGAWPRSFTFFNPSDPKTAEVTTQKPIVVVTCTTTAREIKGSSAHVLCPAQCVANKQEVLGTDVYTDDSSICRAAIHAGLLPNNGGEVTVWKTPGQADYFGSTRNEITTKNFGAWSGSFTFFNPSDPETAEVTTQKPIVMISCTTTARGIKGSYAHVLCPDKCPANGNVWGTDIYTDDSSICIAAIHAGIKSNVGGEVTLWKTPGQANYSGSTKNGITTKSYGSRPGSFTFLQIQ</sequence>
<dbReference type="InterPro" id="IPR051957">
    <property type="entry name" value="CRISP-LCCL_domain"/>
</dbReference>
<organism evidence="8 9">
    <name type="scientific">Engystomops pustulosus</name>
    <name type="common">Tungara frog</name>
    <name type="synonym">Physalaemus pustulosus</name>
    <dbReference type="NCBI Taxonomy" id="76066"/>
    <lineage>
        <taxon>Eukaryota</taxon>
        <taxon>Metazoa</taxon>
        <taxon>Chordata</taxon>
        <taxon>Craniata</taxon>
        <taxon>Vertebrata</taxon>
        <taxon>Euteleostomi</taxon>
        <taxon>Amphibia</taxon>
        <taxon>Batrachia</taxon>
        <taxon>Anura</taxon>
        <taxon>Neobatrachia</taxon>
        <taxon>Hyloidea</taxon>
        <taxon>Leptodactylidae</taxon>
        <taxon>Leiuperinae</taxon>
        <taxon>Engystomops</taxon>
    </lineage>
</organism>
<proteinExistence type="predicted"/>
<feature type="compositionally biased region" description="Polar residues" evidence="6">
    <location>
        <begin position="228"/>
        <end position="246"/>
    </location>
</feature>
<dbReference type="InterPro" id="IPR036609">
    <property type="entry name" value="LCCL_sf"/>
</dbReference>
<keyword evidence="2" id="KW-0964">Secreted</keyword>
<feature type="domain" description="LCCL" evidence="7">
    <location>
        <begin position="287"/>
        <end position="380"/>
    </location>
</feature>
<evidence type="ECO:0000256" key="3">
    <source>
        <dbReference type="ARBA" id="ARBA00022729"/>
    </source>
</evidence>
<dbReference type="PANTHER" id="PTHR31331">
    <property type="entry name" value="LCCL DOMAIN PROTEIN (AFU_ORTHOLOGUE AFUA_5G08630)"/>
    <property type="match status" value="1"/>
</dbReference>
<feature type="domain" description="LCCL" evidence="7">
    <location>
        <begin position="509"/>
        <end position="601"/>
    </location>
</feature>
<feature type="domain" description="LCCL" evidence="7">
    <location>
        <begin position="114"/>
        <end position="207"/>
    </location>
</feature>
<evidence type="ECO:0000313" key="8">
    <source>
        <dbReference type="EMBL" id="KAG8555481.1"/>
    </source>
</evidence>
<keyword evidence="5" id="KW-1015">Disulfide bond</keyword>
<comment type="subcellular location">
    <subcellularLocation>
        <location evidence="1">Secreted</location>
    </subcellularLocation>
</comment>
<evidence type="ECO:0000256" key="2">
    <source>
        <dbReference type="ARBA" id="ARBA00022525"/>
    </source>
</evidence>
<dbReference type="AlphaFoldDB" id="A0AAV7A1I7"/>
<dbReference type="Proteomes" id="UP000824782">
    <property type="component" value="Unassembled WGS sequence"/>
</dbReference>
<keyword evidence="3" id="KW-0732">Signal</keyword>
<dbReference type="FunFam" id="2.170.130.20:FF:000001">
    <property type="entry name" value="Cysteine-rich secretory protein LCCL domain-containing 1"/>
    <property type="match status" value="2"/>
</dbReference>
<evidence type="ECO:0000256" key="1">
    <source>
        <dbReference type="ARBA" id="ARBA00004613"/>
    </source>
</evidence>
<dbReference type="SMART" id="SM00603">
    <property type="entry name" value="LCCL"/>
    <property type="match status" value="5"/>
</dbReference>
<dbReference type="Gene3D" id="2.170.130.20">
    <property type="entry name" value="LCCL-like domain"/>
    <property type="match status" value="5"/>
</dbReference>
<evidence type="ECO:0000256" key="5">
    <source>
        <dbReference type="ARBA" id="ARBA00023157"/>
    </source>
</evidence>
<evidence type="ECO:0000256" key="4">
    <source>
        <dbReference type="ARBA" id="ARBA00022737"/>
    </source>
</evidence>
<dbReference type="Pfam" id="PF03815">
    <property type="entry name" value="LCCL"/>
    <property type="match status" value="5"/>
</dbReference>
<reference evidence="8" key="1">
    <citation type="thesis" date="2020" institute="ProQuest LLC" country="789 East Eisenhower Parkway, Ann Arbor, MI, USA">
        <title>Comparative Genomics and Chromosome Evolution.</title>
        <authorList>
            <person name="Mudd A.B."/>
        </authorList>
    </citation>
    <scope>NUCLEOTIDE SEQUENCE</scope>
    <source>
        <strain evidence="8">237g6f4</strain>
        <tissue evidence="8">Blood</tissue>
    </source>
</reference>
<keyword evidence="4" id="KW-0677">Repeat</keyword>
<gene>
    <name evidence="8" type="ORF">GDO81_017718</name>
</gene>
<dbReference type="GO" id="GO:0005576">
    <property type="term" value="C:extracellular region"/>
    <property type="evidence" value="ECO:0007669"/>
    <property type="project" value="UniProtKB-SubCell"/>
</dbReference>
<evidence type="ECO:0000313" key="9">
    <source>
        <dbReference type="Proteomes" id="UP000824782"/>
    </source>
</evidence>
<dbReference type="InterPro" id="IPR004043">
    <property type="entry name" value="LCCL"/>
</dbReference>
<evidence type="ECO:0000256" key="6">
    <source>
        <dbReference type="SAM" id="MobiDB-lite"/>
    </source>
</evidence>
<dbReference type="PROSITE" id="PS50820">
    <property type="entry name" value="LCCL"/>
    <property type="match status" value="5"/>
</dbReference>
<accession>A0AAV7A1I7</accession>
<dbReference type="PANTHER" id="PTHR31331:SF1">
    <property type="entry name" value="CYSTEINE RICH SECRETORY PROTEIN LCCL DOMAIN CONTAINING 2"/>
    <property type="match status" value="1"/>
</dbReference>
<protein>
    <recommendedName>
        <fullName evidence="7">LCCL domain-containing protein</fullName>
    </recommendedName>
</protein>
<feature type="domain" description="LCCL" evidence="7">
    <location>
        <begin position="1"/>
        <end position="93"/>
    </location>
</feature>